<feature type="transmembrane region" description="Helical" evidence="8">
    <location>
        <begin position="6"/>
        <end position="24"/>
    </location>
</feature>
<gene>
    <name evidence="9" type="ordered locus">cgR_6153</name>
</gene>
<feature type="transmembrane region" description="Helical" evidence="8">
    <location>
        <begin position="142"/>
        <end position="164"/>
    </location>
</feature>
<comment type="similarity">
    <text evidence="2">Belongs to the AmiS/UreI family.</text>
</comment>
<dbReference type="KEGG" id="cgt:cgR_6153"/>
<dbReference type="InterPro" id="IPR038523">
    <property type="entry name" value="AmiSUreI_transpt_sf"/>
</dbReference>
<evidence type="ECO:0008006" key="10">
    <source>
        <dbReference type="Google" id="ProtNLM"/>
    </source>
</evidence>
<sequence>MSSLALSFGGAVLLVNGVTFIGVIQPRSEIPINLLAGGTLFLAAIPMVWTSIESSDTSASLYSAVGFALFGFTYLGVALGTSLSADNRGLGVYCGWAPVIAGLLVYVNATTLSDPTLSVLWASWVLLFVAFCIALTRTATFWSYAAGVLAVYQAFSTATIPALLLIHESPLALIQIAGALICVIALFRRQNQSKSLEPQRS</sequence>
<dbReference type="RefSeq" id="WP_044027379.1">
    <property type="nucleotide sequence ID" value="NC_009342.1"/>
</dbReference>
<dbReference type="AlphaFoldDB" id="A0AB72VF90"/>
<keyword evidence="5 8" id="KW-0812">Transmembrane</keyword>
<organism evidence="9">
    <name type="scientific">Corynebacterium glutamicum (strain R)</name>
    <dbReference type="NCBI Taxonomy" id="340322"/>
    <lineage>
        <taxon>Bacteria</taxon>
        <taxon>Bacillati</taxon>
        <taxon>Actinomycetota</taxon>
        <taxon>Actinomycetes</taxon>
        <taxon>Mycobacteriales</taxon>
        <taxon>Corynebacteriaceae</taxon>
        <taxon>Corynebacterium</taxon>
    </lineage>
</organism>
<feature type="transmembrane region" description="Helical" evidence="8">
    <location>
        <begin position="115"/>
        <end position="135"/>
    </location>
</feature>
<feature type="transmembrane region" description="Helical" evidence="8">
    <location>
        <begin position="31"/>
        <end position="49"/>
    </location>
</feature>
<feature type="transmembrane region" description="Helical" evidence="8">
    <location>
        <begin position="170"/>
        <end position="187"/>
    </location>
</feature>
<protein>
    <recommendedName>
        <fullName evidence="10">Transporter</fullName>
    </recommendedName>
</protein>
<evidence type="ECO:0000256" key="4">
    <source>
        <dbReference type="ARBA" id="ARBA00022475"/>
    </source>
</evidence>
<evidence type="ECO:0000256" key="6">
    <source>
        <dbReference type="ARBA" id="ARBA00022989"/>
    </source>
</evidence>
<keyword evidence="6 8" id="KW-1133">Transmembrane helix</keyword>
<proteinExistence type="inferred from homology"/>
<evidence type="ECO:0000256" key="3">
    <source>
        <dbReference type="ARBA" id="ARBA00022448"/>
    </source>
</evidence>
<accession>A0AB72VF90</accession>
<comment type="subcellular location">
    <subcellularLocation>
        <location evidence="1">Cell membrane</location>
        <topology evidence="1">Multi-pass membrane protein</topology>
    </subcellularLocation>
</comment>
<evidence type="ECO:0000256" key="8">
    <source>
        <dbReference type="SAM" id="Phobius"/>
    </source>
</evidence>
<feature type="transmembrane region" description="Helical" evidence="8">
    <location>
        <begin position="61"/>
        <end position="83"/>
    </location>
</feature>
<evidence type="ECO:0000256" key="1">
    <source>
        <dbReference type="ARBA" id="ARBA00004651"/>
    </source>
</evidence>
<dbReference type="Pfam" id="PF02293">
    <property type="entry name" value="AmiS_UreI"/>
    <property type="match status" value="1"/>
</dbReference>
<reference evidence="9" key="1">
    <citation type="journal article" date="2007" name="Microbiology">
        <title>Comparative analysis of the Corynebacterium glutamicum group and complete genome sequence of strain R.</title>
        <authorList>
            <person name="Yukawa H."/>
            <person name="Omumasaba C.A."/>
            <person name="Nonaka H."/>
            <person name="Kos P."/>
            <person name="Okai N."/>
            <person name="Suzuki N."/>
            <person name="Suda M."/>
            <person name="Tsuge Y."/>
            <person name="Watanabe J."/>
            <person name="Ikeda Y."/>
            <person name="Vertes A.A."/>
            <person name="Inui M."/>
        </authorList>
    </citation>
    <scope>NUCLEOTIDE SEQUENCE</scope>
    <source>
        <strain evidence="9">R</strain>
    </source>
</reference>
<evidence type="ECO:0000256" key="5">
    <source>
        <dbReference type="ARBA" id="ARBA00022692"/>
    </source>
</evidence>
<dbReference type="Proteomes" id="UP000006698">
    <property type="component" value="Chromosome"/>
</dbReference>
<dbReference type="Gene3D" id="1.25.40.600">
    <property type="match status" value="1"/>
</dbReference>
<keyword evidence="7 8" id="KW-0472">Membrane</keyword>
<name>A0AB72VF90_CORGB</name>
<dbReference type="GO" id="GO:0005886">
    <property type="term" value="C:plasma membrane"/>
    <property type="evidence" value="ECO:0007669"/>
    <property type="project" value="UniProtKB-SubCell"/>
</dbReference>
<evidence type="ECO:0000256" key="2">
    <source>
        <dbReference type="ARBA" id="ARBA00010068"/>
    </source>
</evidence>
<evidence type="ECO:0000313" key="9">
    <source>
        <dbReference type="EMBL" id="BAQ21215.1"/>
    </source>
</evidence>
<dbReference type="InterPro" id="IPR003211">
    <property type="entry name" value="AmiSUreI_transpt"/>
</dbReference>
<keyword evidence="4" id="KW-1003">Cell membrane</keyword>
<evidence type="ECO:0000256" key="7">
    <source>
        <dbReference type="ARBA" id="ARBA00023136"/>
    </source>
</evidence>
<feature type="transmembrane region" description="Helical" evidence="8">
    <location>
        <begin position="90"/>
        <end position="109"/>
    </location>
</feature>
<dbReference type="EMBL" id="AP009044">
    <property type="protein sequence ID" value="BAQ21215.1"/>
    <property type="molecule type" value="Genomic_DNA"/>
</dbReference>
<keyword evidence="3" id="KW-0813">Transport</keyword>